<dbReference type="InterPro" id="IPR036523">
    <property type="entry name" value="SurE-like_sf"/>
</dbReference>
<organism evidence="5 6">
    <name type="scientific">Cyanidium caldarium</name>
    <name type="common">Red alga</name>
    <dbReference type="NCBI Taxonomy" id="2771"/>
    <lineage>
        <taxon>Eukaryota</taxon>
        <taxon>Rhodophyta</taxon>
        <taxon>Bangiophyceae</taxon>
        <taxon>Cyanidiales</taxon>
        <taxon>Cyanidiaceae</taxon>
        <taxon>Cyanidium</taxon>
    </lineage>
</organism>
<comment type="caution">
    <text evidence="5">The sequence shown here is derived from an EMBL/GenBank/DDBJ whole genome shotgun (WGS) entry which is preliminary data.</text>
</comment>
<dbReference type="InterPro" id="IPR030048">
    <property type="entry name" value="SurE"/>
</dbReference>
<evidence type="ECO:0000259" key="4">
    <source>
        <dbReference type="Pfam" id="PF01975"/>
    </source>
</evidence>
<keyword evidence="2" id="KW-0479">Metal-binding</keyword>
<dbReference type="GO" id="GO:0008252">
    <property type="term" value="F:nucleotidase activity"/>
    <property type="evidence" value="ECO:0007669"/>
    <property type="project" value="InterPro"/>
</dbReference>
<dbReference type="AlphaFoldDB" id="A0AAV9IU22"/>
<comment type="similarity">
    <text evidence="1">Belongs to the SurE nucleotidase family.</text>
</comment>
<gene>
    <name evidence="5" type="ORF">CDCA_CDCA06G1815</name>
</gene>
<dbReference type="GO" id="GO:0046872">
    <property type="term" value="F:metal ion binding"/>
    <property type="evidence" value="ECO:0007669"/>
    <property type="project" value="UniProtKB-KW"/>
</dbReference>
<proteinExistence type="inferred from homology"/>
<keyword evidence="6" id="KW-1185">Reference proteome</keyword>
<dbReference type="Proteomes" id="UP001301350">
    <property type="component" value="Unassembled WGS sequence"/>
</dbReference>
<accession>A0AAV9IU22</accession>
<name>A0AAV9IU22_CYACA</name>
<evidence type="ECO:0000256" key="1">
    <source>
        <dbReference type="ARBA" id="ARBA00011062"/>
    </source>
</evidence>
<feature type="domain" description="Survival protein SurE-like phosphatase/nucleotidase" evidence="4">
    <location>
        <begin position="18"/>
        <end position="256"/>
    </location>
</feature>
<dbReference type="PANTHER" id="PTHR30457:SF0">
    <property type="entry name" value="PHOSPHATASE, PUTATIVE (AFU_ORTHOLOGUE AFUA_4G01070)-RELATED"/>
    <property type="match status" value="1"/>
</dbReference>
<protein>
    <recommendedName>
        <fullName evidence="4">Survival protein SurE-like phosphatase/nucleotidase domain-containing protein</fullName>
    </recommendedName>
</protein>
<evidence type="ECO:0000256" key="3">
    <source>
        <dbReference type="ARBA" id="ARBA00022801"/>
    </source>
</evidence>
<dbReference type="EMBL" id="JANCYW010000006">
    <property type="protein sequence ID" value="KAK4535790.1"/>
    <property type="molecule type" value="Genomic_DNA"/>
</dbReference>
<dbReference type="SUPFAM" id="SSF64167">
    <property type="entry name" value="SurE-like"/>
    <property type="match status" value="1"/>
</dbReference>
<dbReference type="Pfam" id="PF01975">
    <property type="entry name" value="SurE"/>
    <property type="match status" value="1"/>
</dbReference>
<dbReference type="InterPro" id="IPR002828">
    <property type="entry name" value="SurE-like_Pase/nucleotidase"/>
</dbReference>
<keyword evidence="3" id="KW-0378">Hydrolase</keyword>
<evidence type="ECO:0000313" key="5">
    <source>
        <dbReference type="EMBL" id="KAK4535790.1"/>
    </source>
</evidence>
<dbReference type="PANTHER" id="PTHR30457">
    <property type="entry name" value="5'-NUCLEOTIDASE SURE"/>
    <property type="match status" value="1"/>
</dbReference>
<dbReference type="Gene3D" id="3.40.1210.10">
    <property type="entry name" value="Survival protein SurE-like phosphatase/nucleotidase"/>
    <property type="match status" value="1"/>
</dbReference>
<reference evidence="5 6" key="1">
    <citation type="submission" date="2022-07" db="EMBL/GenBank/DDBJ databases">
        <title>Genome-wide signatures of adaptation to extreme environments.</title>
        <authorList>
            <person name="Cho C.H."/>
            <person name="Yoon H.S."/>
        </authorList>
    </citation>
    <scope>NUCLEOTIDE SEQUENCE [LARGE SCALE GENOMIC DNA]</scope>
    <source>
        <strain evidence="5 6">DBV 063 E5</strain>
    </source>
</reference>
<sequence>MSVDAAAEALRRPQRPCILLTNDDGVDSPLLLKLAHTLRSDYPMEVVVVAPKSNQSACSHRLTLATPMELRRRDDLGDDVYSLDGSPADCVITGTEPDGVLSRLNRVATLVVSGPNIGPNLAQDVLHSGTFSGARQAGFYGVPSMACSLAGRLMDDDAQQRCVRGAAYLVSVLARALPVCALNHGRPQPRRVAHHDRDGVRVRNADSDVTNLKDAAMTMPRTLDLVWDAFAHGDLLLNVNIPDRWAWGRWRTTHLGAIFYRDIFRTQASGDADGVELVTIGAHGRMEPMFDFVNSDVAAVQEGYASVTTLQTWPETHPLQANAAVVQAMALPDPRWGLPHWITSKSSEERLAGKRE</sequence>
<evidence type="ECO:0000313" key="6">
    <source>
        <dbReference type="Proteomes" id="UP001301350"/>
    </source>
</evidence>
<evidence type="ECO:0000256" key="2">
    <source>
        <dbReference type="ARBA" id="ARBA00022723"/>
    </source>
</evidence>